<dbReference type="Gene3D" id="3.40.50.880">
    <property type="match status" value="1"/>
</dbReference>
<dbReference type="PANTHER" id="PTHR43130:SF3">
    <property type="entry name" value="HTH-TYPE TRANSCRIPTIONAL REGULATOR RV1931C"/>
    <property type="match status" value="1"/>
</dbReference>
<dbReference type="OrthoDB" id="9803764at2"/>
<keyword evidence="3" id="KW-1185">Reference proteome</keyword>
<dbReference type="AlphaFoldDB" id="A0A3E1NKN3"/>
<accession>A0A3E1NKN3</accession>
<evidence type="ECO:0000313" key="2">
    <source>
        <dbReference type="EMBL" id="RFM28486.1"/>
    </source>
</evidence>
<comment type="caution">
    <text evidence="2">The sequence shown here is derived from an EMBL/GenBank/DDBJ whole genome shotgun (WGS) entry which is preliminary data.</text>
</comment>
<dbReference type="SUPFAM" id="SSF52317">
    <property type="entry name" value="Class I glutamine amidotransferase-like"/>
    <property type="match status" value="1"/>
</dbReference>
<feature type="domain" description="DJ-1/PfpI" evidence="1">
    <location>
        <begin position="22"/>
        <end position="114"/>
    </location>
</feature>
<dbReference type="InterPro" id="IPR029062">
    <property type="entry name" value="Class_I_gatase-like"/>
</dbReference>
<proteinExistence type="predicted"/>
<dbReference type="InterPro" id="IPR052158">
    <property type="entry name" value="INH-QAR"/>
</dbReference>
<gene>
    <name evidence="2" type="ORF">DXN05_06675</name>
</gene>
<dbReference type="Pfam" id="PF01965">
    <property type="entry name" value="DJ-1_PfpI"/>
    <property type="match status" value="1"/>
</dbReference>
<reference evidence="2 3" key="1">
    <citation type="submission" date="2018-08" db="EMBL/GenBank/DDBJ databases">
        <title>Chitinophagaceae sp. K23C18032701, a novel bacterium isolated from forest soil.</title>
        <authorList>
            <person name="Wang C."/>
        </authorList>
    </citation>
    <scope>NUCLEOTIDE SEQUENCE [LARGE SCALE GENOMIC DNA]</scope>
    <source>
        <strain evidence="2 3">K23C18032701</strain>
    </source>
</reference>
<dbReference type="Proteomes" id="UP000261284">
    <property type="component" value="Unassembled WGS sequence"/>
</dbReference>
<sequence>MAPPAPITAQQFVSITPQHNPANAPKPDIIIIPGGDVEEAMQDTVLRSWLQRNAADSAIIMSVCTGAGVLSLAGLLDGKTVTTFHNFIQPLQRITPLARVVSHRRFVDNGRITIAGSTNRKTR</sequence>
<evidence type="ECO:0000259" key="1">
    <source>
        <dbReference type="Pfam" id="PF01965"/>
    </source>
</evidence>
<dbReference type="PANTHER" id="PTHR43130">
    <property type="entry name" value="ARAC-FAMILY TRANSCRIPTIONAL REGULATOR"/>
    <property type="match status" value="1"/>
</dbReference>
<protein>
    <recommendedName>
        <fullName evidence="1">DJ-1/PfpI domain-containing protein</fullName>
    </recommendedName>
</protein>
<dbReference type="EMBL" id="QTJU01000002">
    <property type="protein sequence ID" value="RFM28486.1"/>
    <property type="molecule type" value="Genomic_DNA"/>
</dbReference>
<name>A0A3E1NKN3_9BACT</name>
<evidence type="ECO:0000313" key="3">
    <source>
        <dbReference type="Proteomes" id="UP000261284"/>
    </source>
</evidence>
<organism evidence="2 3">
    <name type="scientific">Deminuibacter soli</name>
    <dbReference type="NCBI Taxonomy" id="2291815"/>
    <lineage>
        <taxon>Bacteria</taxon>
        <taxon>Pseudomonadati</taxon>
        <taxon>Bacteroidota</taxon>
        <taxon>Chitinophagia</taxon>
        <taxon>Chitinophagales</taxon>
        <taxon>Chitinophagaceae</taxon>
        <taxon>Deminuibacter</taxon>
    </lineage>
</organism>
<dbReference type="RefSeq" id="WP_116846476.1">
    <property type="nucleotide sequence ID" value="NZ_QTJU01000002.1"/>
</dbReference>
<dbReference type="InterPro" id="IPR002818">
    <property type="entry name" value="DJ-1/PfpI"/>
</dbReference>